<feature type="region of interest" description="Disordered" evidence="1">
    <location>
        <begin position="96"/>
        <end position="129"/>
    </location>
</feature>
<evidence type="ECO:0000313" key="3">
    <source>
        <dbReference type="Proteomes" id="UP000799778"/>
    </source>
</evidence>
<keyword evidence="3" id="KW-1185">Reference proteome</keyword>
<name>A0A6A5X7T7_9PLEO</name>
<feature type="compositionally biased region" description="Polar residues" evidence="1">
    <location>
        <begin position="119"/>
        <end position="129"/>
    </location>
</feature>
<organism evidence="2 3">
    <name type="scientific">Aaosphaeria arxii CBS 175.79</name>
    <dbReference type="NCBI Taxonomy" id="1450172"/>
    <lineage>
        <taxon>Eukaryota</taxon>
        <taxon>Fungi</taxon>
        <taxon>Dikarya</taxon>
        <taxon>Ascomycota</taxon>
        <taxon>Pezizomycotina</taxon>
        <taxon>Dothideomycetes</taxon>
        <taxon>Pleosporomycetidae</taxon>
        <taxon>Pleosporales</taxon>
        <taxon>Pleosporales incertae sedis</taxon>
        <taxon>Aaosphaeria</taxon>
    </lineage>
</organism>
<protein>
    <submittedName>
        <fullName evidence="2">Uncharacterized protein</fullName>
    </submittedName>
</protein>
<dbReference type="GeneID" id="54287004"/>
<sequence length="129" mass="13995">MSLSSSLQPNPALLLLGGSFLPFPSLYLQPRGLTDATSPLPLLSPHPPSLLHCHCHCLVLPYLFFFIVFIASLPSCPNPLPSQVSTTVTCILRRHLGQTQPSPPAPYTSRDHTLHHRPSSPSIALNNST</sequence>
<evidence type="ECO:0000256" key="1">
    <source>
        <dbReference type="SAM" id="MobiDB-lite"/>
    </source>
</evidence>
<evidence type="ECO:0000313" key="2">
    <source>
        <dbReference type="EMBL" id="KAF2008990.1"/>
    </source>
</evidence>
<gene>
    <name evidence="2" type="ORF">BU24DRAFT_428959</name>
</gene>
<dbReference type="AlphaFoldDB" id="A0A6A5X7T7"/>
<dbReference type="EMBL" id="ML978080">
    <property type="protein sequence ID" value="KAF2008990.1"/>
    <property type="molecule type" value="Genomic_DNA"/>
</dbReference>
<reference evidence="2" key="1">
    <citation type="journal article" date="2020" name="Stud. Mycol.">
        <title>101 Dothideomycetes genomes: a test case for predicting lifestyles and emergence of pathogens.</title>
        <authorList>
            <person name="Haridas S."/>
            <person name="Albert R."/>
            <person name="Binder M."/>
            <person name="Bloem J."/>
            <person name="Labutti K."/>
            <person name="Salamov A."/>
            <person name="Andreopoulos B."/>
            <person name="Baker S."/>
            <person name="Barry K."/>
            <person name="Bills G."/>
            <person name="Bluhm B."/>
            <person name="Cannon C."/>
            <person name="Castanera R."/>
            <person name="Culley D."/>
            <person name="Daum C."/>
            <person name="Ezra D."/>
            <person name="Gonzalez J."/>
            <person name="Henrissat B."/>
            <person name="Kuo A."/>
            <person name="Liang C."/>
            <person name="Lipzen A."/>
            <person name="Lutzoni F."/>
            <person name="Magnuson J."/>
            <person name="Mondo S."/>
            <person name="Nolan M."/>
            <person name="Ohm R."/>
            <person name="Pangilinan J."/>
            <person name="Park H.-J."/>
            <person name="Ramirez L."/>
            <person name="Alfaro M."/>
            <person name="Sun H."/>
            <person name="Tritt A."/>
            <person name="Yoshinaga Y."/>
            <person name="Zwiers L.-H."/>
            <person name="Turgeon B."/>
            <person name="Goodwin S."/>
            <person name="Spatafora J."/>
            <person name="Crous P."/>
            <person name="Grigoriev I."/>
        </authorList>
    </citation>
    <scope>NUCLEOTIDE SEQUENCE</scope>
    <source>
        <strain evidence="2">CBS 175.79</strain>
    </source>
</reference>
<accession>A0A6A5X7T7</accession>
<dbReference type="Proteomes" id="UP000799778">
    <property type="component" value="Unassembled WGS sequence"/>
</dbReference>
<proteinExistence type="predicted"/>
<dbReference type="RefSeq" id="XP_033377329.1">
    <property type="nucleotide sequence ID" value="XM_033529607.1"/>
</dbReference>